<protein>
    <submittedName>
        <fullName evidence="1">Uncharacterized protein</fullName>
    </submittedName>
</protein>
<evidence type="ECO:0000313" key="2">
    <source>
        <dbReference type="Proteomes" id="UP000507470"/>
    </source>
</evidence>
<keyword evidence="2" id="KW-1185">Reference proteome</keyword>
<organism evidence="1 2">
    <name type="scientific">Mytilus coruscus</name>
    <name type="common">Sea mussel</name>
    <dbReference type="NCBI Taxonomy" id="42192"/>
    <lineage>
        <taxon>Eukaryota</taxon>
        <taxon>Metazoa</taxon>
        <taxon>Spiralia</taxon>
        <taxon>Lophotrochozoa</taxon>
        <taxon>Mollusca</taxon>
        <taxon>Bivalvia</taxon>
        <taxon>Autobranchia</taxon>
        <taxon>Pteriomorphia</taxon>
        <taxon>Mytilida</taxon>
        <taxon>Mytiloidea</taxon>
        <taxon>Mytilidae</taxon>
        <taxon>Mytilinae</taxon>
        <taxon>Mytilus</taxon>
    </lineage>
</organism>
<gene>
    <name evidence="1" type="ORF">MCOR_29658</name>
</gene>
<reference evidence="1 2" key="1">
    <citation type="submission" date="2020-06" db="EMBL/GenBank/DDBJ databases">
        <authorList>
            <person name="Li R."/>
            <person name="Bekaert M."/>
        </authorList>
    </citation>
    <scope>NUCLEOTIDE SEQUENCE [LARGE SCALE GENOMIC DNA]</scope>
    <source>
        <strain evidence="2">wild</strain>
    </source>
</reference>
<proteinExistence type="predicted"/>
<name>A0A6J8CGX4_MYTCO</name>
<accession>A0A6J8CGX4</accession>
<dbReference type="Proteomes" id="UP000507470">
    <property type="component" value="Unassembled WGS sequence"/>
</dbReference>
<dbReference type="EMBL" id="CACVKT020005417">
    <property type="protein sequence ID" value="CAC5394941.1"/>
    <property type="molecule type" value="Genomic_DNA"/>
</dbReference>
<evidence type="ECO:0000313" key="1">
    <source>
        <dbReference type="EMBL" id="CAC5394941.1"/>
    </source>
</evidence>
<dbReference type="AlphaFoldDB" id="A0A6J8CGX4"/>
<sequence length="227" mass="26185">MGDILIFKEPTSMSKNFEKITKTSIKERTLRQKVYEHSQNVLVWTRKKHFPAVTESQLMKKSDVINPDITFTLPARLSFDGNEFSECEACFNHSDLVKLLSLHNFDLLQLWLLDIPLDIQIILDKFVNRDSFYSRGDKIAFLLSKMERLYGAYDILRNTFNKNCIGIQANTDELAMHFQSIPTVFSTASNTGISTSLVTVEKKIKEKATDDLCYYNTDRYSRSTSKP</sequence>